<evidence type="ECO:0000313" key="1">
    <source>
        <dbReference type="EMBL" id="RNA16452.1"/>
    </source>
</evidence>
<organism evidence="1 2">
    <name type="scientific">Brachionus plicatilis</name>
    <name type="common">Marine rotifer</name>
    <name type="synonym">Brachionus muelleri</name>
    <dbReference type="NCBI Taxonomy" id="10195"/>
    <lineage>
        <taxon>Eukaryota</taxon>
        <taxon>Metazoa</taxon>
        <taxon>Spiralia</taxon>
        <taxon>Gnathifera</taxon>
        <taxon>Rotifera</taxon>
        <taxon>Eurotatoria</taxon>
        <taxon>Monogononta</taxon>
        <taxon>Pseudotrocha</taxon>
        <taxon>Ploima</taxon>
        <taxon>Brachionidae</taxon>
        <taxon>Brachionus</taxon>
    </lineage>
</organism>
<dbReference type="EMBL" id="REGN01004704">
    <property type="protein sequence ID" value="RNA16452.1"/>
    <property type="molecule type" value="Genomic_DNA"/>
</dbReference>
<name>A0A3M7QYM1_BRAPC</name>
<gene>
    <name evidence="1" type="ORF">BpHYR1_017110</name>
</gene>
<sequence length="47" mass="5126">GIPSQRTASKKSSFYVLILKYLNRDGILGRYGTVTGRFAANSGAVQY</sequence>
<dbReference type="AlphaFoldDB" id="A0A3M7QYM1"/>
<reference evidence="1 2" key="1">
    <citation type="journal article" date="2018" name="Sci. Rep.">
        <title>Genomic signatures of local adaptation to the degree of environmental predictability in rotifers.</title>
        <authorList>
            <person name="Franch-Gras L."/>
            <person name="Hahn C."/>
            <person name="Garcia-Roger E.M."/>
            <person name="Carmona M.J."/>
            <person name="Serra M."/>
            <person name="Gomez A."/>
        </authorList>
    </citation>
    <scope>NUCLEOTIDE SEQUENCE [LARGE SCALE GENOMIC DNA]</scope>
    <source>
        <strain evidence="1">HYR1</strain>
    </source>
</reference>
<protein>
    <submittedName>
        <fullName evidence="1">Uncharacterized protein</fullName>
    </submittedName>
</protein>
<keyword evidence="2" id="KW-1185">Reference proteome</keyword>
<feature type="non-terminal residue" evidence="1">
    <location>
        <position position="1"/>
    </location>
</feature>
<accession>A0A3M7QYM1</accession>
<dbReference type="Proteomes" id="UP000276133">
    <property type="component" value="Unassembled WGS sequence"/>
</dbReference>
<evidence type="ECO:0000313" key="2">
    <source>
        <dbReference type="Proteomes" id="UP000276133"/>
    </source>
</evidence>
<comment type="caution">
    <text evidence="1">The sequence shown here is derived from an EMBL/GenBank/DDBJ whole genome shotgun (WGS) entry which is preliminary data.</text>
</comment>
<proteinExistence type="predicted"/>